<dbReference type="PANTHER" id="PTHR44314:SF1">
    <property type="entry name" value="CILIA- AND FLAGELLA-ASSOCIATED PROTEIN 70"/>
    <property type="match status" value="1"/>
</dbReference>
<proteinExistence type="predicted"/>
<dbReference type="PROSITE" id="PS50004">
    <property type="entry name" value="C2"/>
    <property type="match status" value="1"/>
</dbReference>
<dbReference type="Gene3D" id="2.60.40.150">
    <property type="entry name" value="C2 domain"/>
    <property type="match status" value="1"/>
</dbReference>
<dbReference type="PANTHER" id="PTHR44314">
    <property type="entry name" value="CILIA- AND FLAGELLA-ASSOCIATED PROTEIN 70"/>
    <property type="match status" value="1"/>
</dbReference>
<protein>
    <recommendedName>
        <fullName evidence="5">C2 domain-containing protein</fullName>
    </recommendedName>
</protein>
<dbReference type="EMBL" id="QEAO01000003">
    <property type="protein sequence ID" value="TPX37150.1"/>
    <property type="molecule type" value="Genomic_DNA"/>
</dbReference>
<keyword evidence="7" id="KW-1185">Reference proteome</keyword>
<dbReference type="STRING" id="1806994.A0A507C6D6"/>
<evidence type="ECO:0000256" key="1">
    <source>
        <dbReference type="ARBA" id="ARBA00022737"/>
    </source>
</evidence>
<dbReference type="InterPro" id="IPR052628">
    <property type="entry name" value="CFAP70"/>
</dbReference>
<dbReference type="GeneID" id="42002284"/>
<dbReference type="SUPFAM" id="SSF48452">
    <property type="entry name" value="TPR-like"/>
    <property type="match status" value="2"/>
</dbReference>
<dbReference type="InterPro" id="IPR035892">
    <property type="entry name" value="C2_domain_sf"/>
</dbReference>
<comment type="caution">
    <text evidence="6">The sequence shown here is derived from an EMBL/GenBank/DDBJ whole genome shotgun (WGS) entry which is preliminary data.</text>
</comment>
<dbReference type="OrthoDB" id="10262375at2759"/>
<dbReference type="GO" id="GO:0003341">
    <property type="term" value="P:cilium movement"/>
    <property type="evidence" value="ECO:0007669"/>
    <property type="project" value="TreeGrafter"/>
</dbReference>
<feature type="domain" description="C2" evidence="5">
    <location>
        <begin position="19"/>
        <end position="142"/>
    </location>
</feature>
<dbReference type="SUPFAM" id="SSF49562">
    <property type="entry name" value="C2 domain (Calcium/lipid-binding domain, CaLB)"/>
    <property type="match status" value="1"/>
</dbReference>
<dbReference type="Proteomes" id="UP000319731">
    <property type="component" value="Unassembled WGS sequence"/>
</dbReference>
<name>A0A507C6D6_9FUNG</name>
<organism evidence="6 7">
    <name type="scientific">Synchytrium microbalum</name>
    <dbReference type="NCBI Taxonomy" id="1806994"/>
    <lineage>
        <taxon>Eukaryota</taxon>
        <taxon>Fungi</taxon>
        <taxon>Fungi incertae sedis</taxon>
        <taxon>Chytridiomycota</taxon>
        <taxon>Chytridiomycota incertae sedis</taxon>
        <taxon>Chytridiomycetes</taxon>
        <taxon>Synchytriales</taxon>
        <taxon>Synchytriaceae</taxon>
        <taxon>Synchytrium</taxon>
    </lineage>
</organism>
<feature type="region of interest" description="Disordered" evidence="4">
    <location>
        <begin position="1"/>
        <end position="26"/>
    </location>
</feature>
<evidence type="ECO:0000313" key="6">
    <source>
        <dbReference type="EMBL" id="TPX37150.1"/>
    </source>
</evidence>
<feature type="compositionally biased region" description="Basic and acidic residues" evidence="4">
    <location>
        <begin position="1"/>
        <end position="23"/>
    </location>
</feature>
<reference evidence="6 7" key="1">
    <citation type="journal article" date="2019" name="Sci. Rep.">
        <title>Comparative genomics of chytrid fungi reveal insights into the obligate biotrophic and pathogenic lifestyle of Synchytrium endobioticum.</title>
        <authorList>
            <person name="van de Vossenberg B.T.L.H."/>
            <person name="Warris S."/>
            <person name="Nguyen H.D.T."/>
            <person name="van Gent-Pelzer M.P.E."/>
            <person name="Joly D.L."/>
            <person name="van de Geest H.C."/>
            <person name="Bonants P.J.M."/>
            <person name="Smith D.S."/>
            <person name="Levesque C.A."/>
            <person name="van der Lee T.A.J."/>
        </authorList>
    </citation>
    <scope>NUCLEOTIDE SEQUENCE [LARGE SCALE GENOMIC DNA]</scope>
    <source>
        <strain evidence="6 7">JEL517</strain>
    </source>
</reference>
<dbReference type="SMART" id="SM00028">
    <property type="entry name" value="TPR"/>
    <property type="match status" value="4"/>
</dbReference>
<dbReference type="RefSeq" id="XP_031027220.1">
    <property type="nucleotide sequence ID" value="XM_031166987.1"/>
</dbReference>
<dbReference type="PROSITE" id="PS50005">
    <property type="entry name" value="TPR"/>
    <property type="match status" value="1"/>
</dbReference>
<evidence type="ECO:0000256" key="2">
    <source>
        <dbReference type="ARBA" id="ARBA00022803"/>
    </source>
</evidence>
<dbReference type="InterPro" id="IPR000008">
    <property type="entry name" value="C2_dom"/>
</dbReference>
<dbReference type="AlphaFoldDB" id="A0A507C6D6"/>
<evidence type="ECO:0000256" key="4">
    <source>
        <dbReference type="SAM" id="MobiDB-lite"/>
    </source>
</evidence>
<evidence type="ECO:0000256" key="3">
    <source>
        <dbReference type="PROSITE-ProRule" id="PRU00339"/>
    </source>
</evidence>
<dbReference type="InterPro" id="IPR011990">
    <property type="entry name" value="TPR-like_helical_dom_sf"/>
</dbReference>
<sequence>MSSRAKSRDNLSDAKVKSPRKDSNMALATASSANTVTLNIKVINAKNLKGIKGDKVSTLVRVQFADFEPKESPVIADNANPTFGFTLDQTFNLDDNLIDIFANRKLVLTLIESLPKEKTAVLATAEVSLGARFLKYPPRLDSAPSDAPLSSPELSFVETITWTYVTPKMVAGSDAPLVDIELSLSKCLVSPADWEAGNLVAFTIADMAPVPDEWTTKEGSDRDPNSNIYTYTVNLVLSGQAGEERAISFPGGILLNSDSPSAMELPIGSQPMYTTKSSSPTDGKPADEKPALEVARNPVPSKRVEWSSLVTQKYIWVNKNFMARLRERIQSRRPIELEMIRELQPKFAGVADSQSVKYKGRVNIDCTPLLFPRVIGFKGRYAVEGDDRDRRLSVVEGKPSMGSDTSLHQKEGKSKLTKEGSDVYKTLGTSLGVEILLGKPLLDNKKLQPTARSVSDYIPRRKLPAHLVHQHAGEIAGEGFRDRITELVKTLVNEYQTTLGEDALSEVQDPNEVSEQQKRFLYHLNRTGAYFRLKERLKGAVVDVVRGAQLQIFLSEAYVFLLDEMHSAINTIFTNPSILTTQPALPYPITPSPDLTTASGRRQAASVALARYADEAERDGDLQAASSYHRERIARDEDDADAWFDYAAFELRTGGKGVETLKEVLSRWPNHVNSLIAHGAMVSAAGEQIEARVCLQAAVEGRPNNILALTTLAMHLNSIGEEEEGARYLAEATKLHQGSAKGGSIYGVVAAFFIHVNAVVLAEVALAQELLVSGPSVHPYLLLSRLEAQRGTPRATSRATENLRTALEIKRDDPNVWAALGHLQYSQEQWEDAQLSYETVLSMPEEPTGLGLVYSRLADLTLRSALPANDKLPGTLAVDVSGARLAKSMYLRACELEPSSRTWIGVGKAAWALDELVEAEDAFSEANVLNNRDPEVWACLSLLCLSLKRSFEAEQCARYALNVGFRRVPLIRKMGKMFLSAHLSSAAAECFRVALEVDPDDKETSQLLMDALGSDSRGFLGSGNIQSRIKNINGVDSSNSSMKGTFGRDVNVGGGGGMQVADAEGAKGGLAV</sequence>
<feature type="repeat" description="TPR" evidence="3">
    <location>
        <begin position="968"/>
        <end position="1001"/>
    </location>
</feature>
<evidence type="ECO:0000313" key="7">
    <source>
        <dbReference type="Proteomes" id="UP000319731"/>
    </source>
</evidence>
<dbReference type="Gene3D" id="1.25.40.10">
    <property type="entry name" value="Tetratricopeptide repeat domain"/>
    <property type="match status" value="2"/>
</dbReference>
<dbReference type="InterPro" id="IPR019734">
    <property type="entry name" value="TPR_rpt"/>
</dbReference>
<keyword evidence="1" id="KW-0677">Repeat</keyword>
<keyword evidence="2 3" id="KW-0802">TPR repeat</keyword>
<dbReference type="GO" id="GO:0070062">
    <property type="term" value="C:extracellular exosome"/>
    <property type="evidence" value="ECO:0007669"/>
    <property type="project" value="TreeGrafter"/>
</dbReference>
<accession>A0A507C6D6</accession>
<evidence type="ECO:0000259" key="5">
    <source>
        <dbReference type="PROSITE" id="PS50004"/>
    </source>
</evidence>
<dbReference type="GO" id="GO:0060271">
    <property type="term" value="P:cilium assembly"/>
    <property type="evidence" value="ECO:0007669"/>
    <property type="project" value="TreeGrafter"/>
</dbReference>
<dbReference type="GO" id="GO:0031514">
    <property type="term" value="C:motile cilium"/>
    <property type="evidence" value="ECO:0007669"/>
    <property type="project" value="TreeGrafter"/>
</dbReference>
<gene>
    <name evidence="6" type="ORF">SmJEL517_g01059</name>
</gene>
<dbReference type="CDD" id="cd00030">
    <property type="entry name" value="C2"/>
    <property type="match status" value="1"/>
</dbReference>